<dbReference type="EMBL" id="CP003731">
    <property type="protein sequence ID" value="AFO52027.1"/>
    <property type="molecule type" value="Genomic_DNA"/>
</dbReference>
<proteinExistence type="predicted"/>
<reference evidence="2" key="2">
    <citation type="submission" date="2012-07" db="EMBL/GenBank/DDBJ databases">
        <title>Complete genome sequence of 'Candidatus Mycoplasma haemolamae'.</title>
        <authorList>
            <person name="Guimaraes A.M.S."/>
            <person name="Toth B."/>
            <person name="Santos A.P."/>
            <person name="Nascimento N.C."/>
            <person name="Sojka J.E."/>
            <person name="Messick J.B."/>
        </authorList>
    </citation>
    <scope>NUCLEOTIDE SEQUENCE [LARGE SCALE GENOMIC DNA]</scope>
    <source>
        <strain evidence="2">Purdue</strain>
    </source>
</reference>
<keyword evidence="2" id="KW-1185">Reference proteome</keyword>
<gene>
    <name evidence="1" type="ordered locus">MHLP_02235</name>
</gene>
<organism evidence="1 2">
    <name type="scientific">Mycoplasma haematolamae (strain Purdue)</name>
    <dbReference type="NCBI Taxonomy" id="1212765"/>
    <lineage>
        <taxon>Bacteria</taxon>
        <taxon>Bacillati</taxon>
        <taxon>Mycoplasmatota</taxon>
        <taxon>Mollicutes</taxon>
        <taxon>Mycoplasmataceae</taxon>
        <taxon>Mycoplasma</taxon>
    </lineage>
</organism>
<name>I7C6A6_MYCHA</name>
<accession>I7C6A6</accession>
<dbReference type="PATRIC" id="fig|1212765.3.peg.502"/>
<dbReference type="HOGENOM" id="CLU_2538927_0_0_14"/>
<dbReference type="Proteomes" id="UP000006502">
    <property type="component" value="Chromosome"/>
</dbReference>
<reference evidence="1 2" key="1">
    <citation type="journal article" date="2012" name="J. Bacteriol.">
        <title>Genome Sequence of "Candidatus Mycoplasma haemolamae" Strain Purdue, a Red Blood Cell Pathogen of Alpacas (Vicugna pacos) and Llamas (Lama glama).</title>
        <authorList>
            <person name="Guimaraes A.M."/>
            <person name="Toth B."/>
            <person name="Santos A.P."/>
            <person name="do Nascimento N.C."/>
            <person name="Kritchevsky J.E."/>
            <person name="Messick J.B."/>
        </authorList>
    </citation>
    <scope>NUCLEOTIDE SEQUENCE [LARGE SCALE GENOMIC DNA]</scope>
    <source>
        <strain evidence="1 2">Purdue</strain>
    </source>
</reference>
<protein>
    <submittedName>
        <fullName evidence="1">Uncharacterized protein</fullName>
    </submittedName>
</protein>
<evidence type="ECO:0000313" key="1">
    <source>
        <dbReference type="EMBL" id="AFO52027.1"/>
    </source>
</evidence>
<sequence>MGAQAASGDNKIDDVGWFQHSDFGSHLQGIFEEHPGLKSFVESVIADFKGRGCEYKDHAETGSWWYEVICKQGEPTGRKNVSQ</sequence>
<evidence type="ECO:0000313" key="2">
    <source>
        <dbReference type="Proteomes" id="UP000006502"/>
    </source>
</evidence>
<dbReference type="KEGG" id="mhl:MHLP_02235"/>
<dbReference type="AlphaFoldDB" id="I7C6A6"/>